<keyword evidence="1" id="KW-0472">Membrane</keyword>
<feature type="transmembrane region" description="Helical" evidence="1">
    <location>
        <begin position="7"/>
        <end position="26"/>
    </location>
</feature>
<keyword evidence="1" id="KW-0812">Transmembrane</keyword>
<protein>
    <submittedName>
        <fullName evidence="2">Uncharacterized protein</fullName>
    </submittedName>
</protein>
<dbReference type="EMBL" id="CP012357">
    <property type="protein sequence ID" value="AKX34572.1"/>
    <property type="molecule type" value="Genomic_DNA"/>
</dbReference>
<dbReference type="KEGG" id="sll:SLITO_v1c09610"/>
<keyword evidence="3" id="KW-1185">Reference proteome</keyword>
<sequence>MKGLLTKITFIALIINTFIGVFFSTFKSHNDYNSVKFNELTQTGYLEQKSVKKEDFLWGGKILQYYLYKHTEFDEYADKLFYMFDKNVKKNKEAFLMSLSSNVIVPSIESLNSYQSFFSEAFLKWSTALDGQKNISWEILNYFFTNIFSTLKKELSGLVNFNRAKRLIDDDFIKNSYSSKLLYSFSFKFSEGDIKLKYSDMLYNSDKFGISDSENYDYPYAQNALINSTYISKNNGDLNSKNNPVISKSLANNYINNIFCKGLENKCVNYEEISKWNNNYYLKASSESIEKYRKFIEEDSLYKSFEELDEKYKEFTFNNRKYPGANITLQLSLDEMAKHYSWTEEKKDLYKNHVLNLFNIIFKILGYKDKDNMFMYALLGFIISPDSSLKITNSGSKDVIKSFTSISHLKSRFNSSYESTGYSFVIFSGDYIGNFENDSDNEDFKNMISSSSNIFSPINKEIGKTLDAFLGRTNEGEKYLEKQFKEALFKLNNAAIYKGSIFGWNEHSNEAADSLTKGILLALYLFLAFVCTVVSIVLLSILIVYFIKKNKNKDKLFKK</sequence>
<dbReference type="PATRIC" id="fig|216942.3.peg.977"/>
<evidence type="ECO:0000256" key="1">
    <source>
        <dbReference type="SAM" id="Phobius"/>
    </source>
</evidence>
<proteinExistence type="predicted"/>
<dbReference type="STRING" id="216942.SLITO_v1c09610"/>
<feature type="transmembrane region" description="Helical" evidence="1">
    <location>
        <begin position="521"/>
        <end position="547"/>
    </location>
</feature>
<evidence type="ECO:0000313" key="2">
    <source>
        <dbReference type="EMBL" id="AKX34572.1"/>
    </source>
</evidence>
<keyword evidence="1" id="KW-1133">Transmembrane helix</keyword>
<dbReference type="AlphaFoldDB" id="A0A0K1W387"/>
<accession>A0A0K1W387</accession>
<organism evidence="2 3">
    <name type="scientific">Spiroplasma litorale</name>
    <dbReference type="NCBI Taxonomy" id="216942"/>
    <lineage>
        <taxon>Bacteria</taxon>
        <taxon>Bacillati</taxon>
        <taxon>Mycoplasmatota</taxon>
        <taxon>Mollicutes</taxon>
        <taxon>Entomoplasmatales</taxon>
        <taxon>Spiroplasmataceae</taxon>
        <taxon>Spiroplasma</taxon>
    </lineage>
</organism>
<dbReference type="RefSeq" id="WP_075058655.1">
    <property type="nucleotide sequence ID" value="NZ_CP012357.1"/>
</dbReference>
<gene>
    <name evidence="2" type="ORF">SLITO_v1c09610</name>
</gene>
<dbReference type="OrthoDB" id="388707at2"/>
<reference evidence="2 3" key="1">
    <citation type="journal article" date="2015" name="Genome Announc.">
        <title>Complete Genome Sequence of Spiroplasma litorale TN-1T (DSM 21781), a Bacterium Isolated from a Green-Eyed Horsefly (Tabanus nigrovittatus).</title>
        <authorList>
            <person name="Lo W.S."/>
            <person name="Lai Y.C."/>
            <person name="Lien Y.W."/>
            <person name="Wang T.H."/>
            <person name="Kuo C.H."/>
        </authorList>
    </citation>
    <scope>NUCLEOTIDE SEQUENCE [LARGE SCALE GENOMIC DNA]</scope>
    <source>
        <strain evidence="2 3">TN-1</strain>
    </source>
</reference>
<evidence type="ECO:0000313" key="3">
    <source>
        <dbReference type="Proteomes" id="UP000067476"/>
    </source>
</evidence>
<name>A0A0K1W387_9MOLU</name>
<dbReference type="Proteomes" id="UP000067476">
    <property type="component" value="Chromosome"/>
</dbReference>